<feature type="transmembrane region" description="Helical" evidence="1">
    <location>
        <begin position="66"/>
        <end position="88"/>
    </location>
</feature>
<feature type="transmembrane region" description="Helical" evidence="1">
    <location>
        <begin position="36"/>
        <end position="54"/>
    </location>
</feature>
<sequence length="185" mass="19225">MKEPGFGEGVLVALVAAILGAALFDGLALLVSASVAASWALVALGFGYVLYLLGRADPSVGRLPLLLLWLAVALVSGALTSDLGILALSQLASLWLVRALCFHAGPVAAAMDLGLCLLGGLAGFWAAQRTGSPFLAIWTCFLVQALFVYIPRPIGSGAVADIDSNAFDRAERAAERALRRLSRFG</sequence>
<comment type="caution">
    <text evidence="2">The sequence shown here is derived from an EMBL/GenBank/DDBJ whole genome shotgun (WGS) entry which is preliminary data.</text>
</comment>
<proteinExistence type="predicted"/>
<evidence type="ECO:0000313" key="3">
    <source>
        <dbReference type="Proteomes" id="UP001597337"/>
    </source>
</evidence>
<gene>
    <name evidence="2" type="ORF">ACFSJC_02400</name>
</gene>
<dbReference type="Proteomes" id="UP001597337">
    <property type="component" value="Unassembled WGS sequence"/>
</dbReference>
<keyword evidence="3" id="KW-1185">Reference proteome</keyword>
<dbReference type="EMBL" id="JBHUHX010000004">
    <property type="protein sequence ID" value="MFD2110690.1"/>
    <property type="molecule type" value="Genomic_DNA"/>
</dbReference>
<keyword evidence="1" id="KW-1133">Transmembrane helix</keyword>
<evidence type="ECO:0000313" key="2">
    <source>
        <dbReference type="EMBL" id="MFD2110690.1"/>
    </source>
</evidence>
<name>A0ABW4Y4P9_9GAMM</name>
<keyword evidence="1" id="KW-0472">Membrane</keyword>
<dbReference type="RefSeq" id="WP_386022663.1">
    <property type="nucleotide sequence ID" value="NZ_JBHUHX010000004.1"/>
</dbReference>
<accession>A0ABW4Y4P9</accession>
<feature type="transmembrane region" description="Helical" evidence="1">
    <location>
        <begin position="6"/>
        <end position="24"/>
    </location>
</feature>
<reference evidence="3" key="1">
    <citation type="journal article" date="2019" name="Int. J. Syst. Evol. Microbiol.">
        <title>The Global Catalogue of Microorganisms (GCM) 10K type strain sequencing project: providing services to taxonomists for standard genome sequencing and annotation.</title>
        <authorList>
            <consortium name="The Broad Institute Genomics Platform"/>
            <consortium name="The Broad Institute Genome Sequencing Center for Infectious Disease"/>
            <person name="Wu L."/>
            <person name="Ma J."/>
        </authorList>
    </citation>
    <scope>NUCLEOTIDE SEQUENCE [LARGE SCALE GENOMIC DNA]</scope>
    <source>
        <strain evidence="3">KACC 12597</strain>
    </source>
</reference>
<protein>
    <submittedName>
        <fullName evidence="2">Uncharacterized protein</fullName>
    </submittedName>
</protein>
<evidence type="ECO:0000256" key="1">
    <source>
        <dbReference type="SAM" id="Phobius"/>
    </source>
</evidence>
<feature type="transmembrane region" description="Helical" evidence="1">
    <location>
        <begin position="100"/>
        <end position="127"/>
    </location>
</feature>
<feature type="transmembrane region" description="Helical" evidence="1">
    <location>
        <begin position="133"/>
        <end position="150"/>
    </location>
</feature>
<organism evidence="2 3">
    <name type="scientific">Thiorhodococcus fuscus</name>
    <dbReference type="NCBI Taxonomy" id="527200"/>
    <lineage>
        <taxon>Bacteria</taxon>
        <taxon>Pseudomonadati</taxon>
        <taxon>Pseudomonadota</taxon>
        <taxon>Gammaproteobacteria</taxon>
        <taxon>Chromatiales</taxon>
        <taxon>Chromatiaceae</taxon>
        <taxon>Thiorhodococcus</taxon>
    </lineage>
</organism>
<keyword evidence="1" id="KW-0812">Transmembrane</keyword>